<comment type="subunit">
    <text evidence="3">The cytochrome bc1 complex contains 3 respiratory subunits (MT-CYB, CYC1 and UQCRFS1), 2 core proteins (UQCRC1 and UQCRC2) and probably 6 low-molecular weight proteins.</text>
</comment>
<evidence type="ECO:0000256" key="1">
    <source>
        <dbReference type="ARBA" id="ARBA00002566"/>
    </source>
</evidence>
<dbReference type="GO" id="GO:0008121">
    <property type="term" value="F:quinol-cytochrome-c reductase activity"/>
    <property type="evidence" value="ECO:0007669"/>
    <property type="project" value="InterPro"/>
</dbReference>
<feature type="transmembrane region" description="Helical" evidence="20">
    <location>
        <begin position="320"/>
        <end position="341"/>
    </location>
</feature>
<dbReference type="AlphaFoldDB" id="A0A068W6X9"/>
<evidence type="ECO:0000256" key="10">
    <source>
        <dbReference type="ARBA" id="ARBA00022792"/>
    </source>
</evidence>
<dbReference type="InterPro" id="IPR036150">
    <property type="entry name" value="Cyt_b/b6_C_sf"/>
</dbReference>
<geneLocation type="mitochondrion" evidence="24"/>
<keyword evidence="13 19" id="KW-0408">Iron</keyword>
<evidence type="ECO:0000259" key="22">
    <source>
        <dbReference type="PROSITE" id="PS51003"/>
    </source>
</evidence>
<keyword evidence="9 19" id="KW-0479">Metal-binding</keyword>
<keyword evidence="16 20" id="KW-0472">Membrane</keyword>
<evidence type="ECO:0000256" key="15">
    <source>
        <dbReference type="ARBA" id="ARBA00023128"/>
    </source>
</evidence>
<dbReference type="PROSITE" id="PS51002">
    <property type="entry name" value="CYTB_NTER"/>
    <property type="match status" value="1"/>
</dbReference>
<evidence type="ECO:0000256" key="4">
    <source>
        <dbReference type="ARBA" id="ARBA00013531"/>
    </source>
</evidence>
<dbReference type="InterPro" id="IPR005797">
    <property type="entry name" value="Cyt_b/b6_N"/>
</dbReference>
<keyword evidence="14" id="KW-0830">Ubiquinone</keyword>
<dbReference type="SUPFAM" id="SSF81648">
    <property type="entry name" value="a domain/subunit of cytochrome bc1 complex (Ubiquinol-cytochrome c reductase)"/>
    <property type="match status" value="1"/>
</dbReference>
<feature type="domain" description="Cytochrome b/b6 N-terminal region profile" evidence="21">
    <location>
        <begin position="1"/>
        <end position="209"/>
    </location>
</feature>
<sequence>MANLRKTHPLLKIMNDALIDLPAPSNISAWWNFGSLLGLCLVTQILTGLFLAMHYTADITTAFSSVAHICRDVNYGWLVRNIHANGASLFFICIYMHIGRGLYYGSYLYKETWNIGVILLLLTMMTAFVGYVLPWGQMSFWGATVITNLLSAIPYIGNTLVQWIWGGFSVDNATLTRFFAFHFILPFVIMAFTIIHLLFIHETGSNNPLGLNSNTNKIPFHPYFSYKDLLGFMMLLISLAILALFMPNLLGDPDNFTPANPLVTPPHIKPEWYFLFAYAILRSIPNKLGGVLALLFSILVLMIVPILHTSKRRSLTFRPVSQFFFWILIADVAILTWIGGMPVEDPYIIIGQIASTLYFMLFLVFMPMIGWLENKALK</sequence>
<feature type="transmembrane region" description="Helical" evidence="20">
    <location>
        <begin position="288"/>
        <end position="308"/>
    </location>
</feature>
<evidence type="ECO:0000256" key="16">
    <source>
        <dbReference type="ARBA" id="ARBA00023136"/>
    </source>
</evidence>
<feature type="transmembrane region" description="Helical" evidence="20">
    <location>
        <begin position="30"/>
        <end position="56"/>
    </location>
</feature>
<protein>
    <recommendedName>
        <fullName evidence="4 20">Cytochrome b</fullName>
    </recommendedName>
</protein>
<dbReference type="GO" id="GO:0016491">
    <property type="term" value="F:oxidoreductase activity"/>
    <property type="evidence" value="ECO:0007669"/>
    <property type="project" value="UniProtKB-UniRule"/>
</dbReference>
<dbReference type="Pfam" id="PF00032">
    <property type="entry name" value="Cytochrom_B_C"/>
    <property type="match status" value="1"/>
</dbReference>
<evidence type="ECO:0000256" key="2">
    <source>
        <dbReference type="ARBA" id="ARBA00004448"/>
    </source>
</evidence>
<evidence type="ECO:0000256" key="20">
    <source>
        <dbReference type="RuleBase" id="RU362117"/>
    </source>
</evidence>
<evidence type="ECO:0000256" key="8">
    <source>
        <dbReference type="ARBA" id="ARBA00022692"/>
    </source>
</evidence>
<evidence type="ECO:0000256" key="17">
    <source>
        <dbReference type="ARBA" id="ARBA00061233"/>
    </source>
</evidence>
<dbReference type="InterPro" id="IPR048260">
    <property type="entry name" value="Cytochrome_b_C_euk/bac"/>
</dbReference>
<keyword evidence="8 20" id="KW-0812">Transmembrane</keyword>
<reference evidence="24" key="2">
    <citation type="submission" date="2014-05" db="EMBL/GenBank/DDBJ databases">
        <authorList>
            <person name="Gan H."/>
        </authorList>
    </citation>
    <scope>NUCLEOTIDE SEQUENCE</scope>
    <source>
        <strain evidence="24">RBF569</strain>
    </source>
</reference>
<dbReference type="EMBL" id="LK391942">
    <property type="protein sequence ID" value="CDR98395.1"/>
    <property type="molecule type" value="Genomic_DNA"/>
</dbReference>
<feature type="binding site" description="axial binding residue" evidence="19">
    <location>
        <position position="182"/>
    </location>
    <ligand>
        <name>heme b</name>
        <dbReference type="ChEBI" id="CHEBI:60344"/>
        <label>b562</label>
    </ligand>
    <ligandPart>
        <name>Fe</name>
        <dbReference type="ChEBI" id="CHEBI:18248"/>
    </ligandPart>
</feature>
<dbReference type="InterPro" id="IPR030689">
    <property type="entry name" value="Cytochrome_b"/>
</dbReference>
<evidence type="ECO:0000259" key="21">
    <source>
        <dbReference type="PROSITE" id="PS51002"/>
    </source>
</evidence>
<dbReference type="Pfam" id="PF00033">
    <property type="entry name" value="Cytochrome_B"/>
    <property type="match status" value="1"/>
</dbReference>
<dbReference type="EMBL" id="AP014531">
    <property type="protein sequence ID" value="BAP40400.1"/>
    <property type="molecule type" value="Genomic_DNA"/>
</dbReference>
<keyword evidence="7 20" id="KW-0679">Respiratory chain</keyword>
<dbReference type="InterPro" id="IPR005798">
    <property type="entry name" value="Cyt_b/b6_C"/>
</dbReference>
<feature type="binding site" description="axial binding residue" evidence="19">
    <location>
        <position position="83"/>
    </location>
    <ligand>
        <name>heme b</name>
        <dbReference type="ChEBI" id="CHEBI:60344"/>
        <label>b562</label>
    </ligand>
    <ligandPart>
        <name>Fe</name>
        <dbReference type="ChEBI" id="CHEBI:18248"/>
    </ligandPart>
</feature>
<keyword evidence="12 20" id="KW-1133">Transmembrane helix</keyword>
<feature type="transmembrane region" description="Helical" evidence="20">
    <location>
        <begin position="347"/>
        <end position="372"/>
    </location>
</feature>
<evidence type="ECO:0000256" key="3">
    <source>
        <dbReference type="ARBA" id="ARBA00011660"/>
    </source>
</evidence>
<evidence type="ECO:0000256" key="14">
    <source>
        <dbReference type="ARBA" id="ARBA00023075"/>
    </source>
</evidence>
<evidence type="ECO:0000256" key="9">
    <source>
        <dbReference type="ARBA" id="ARBA00022723"/>
    </source>
</evidence>
<evidence type="ECO:0000256" key="12">
    <source>
        <dbReference type="ARBA" id="ARBA00022989"/>
    </source>
</evidence>
<feature type="domain" description="Cytochrome b/b6 C-terminal region profile" evidence="22">
    <location>
        <begin position="210"/>
        <end position="378"/>
    </location>
</feature>
<evidence type="ECO:0000256" key="7">
    <source>
        <dbReference type="ARBA" id="ARBA00022660"/>
    </source>
</evidence>
<comment type="function">
    <text evidence="1 20">Component of the ubiquinol-cytochrome c reductase complex (complex III or cytochrome b-c1 complex) that is part of the mitochondrial respiratory chain. The b-c1 complex mediates electron transfer from ubiquinol to cytochrome c. Contributes to the generation of a proton gradient across the mitochondrial membrane that is then used for ATP synthesis.</text>
</comment>
<keyword evidence="11 20" id="KW-0249">Electron transport</keyword>
<keyword evidence="15 20" id="KW-0496">Mitochondrion</keyword>
<dbReference type="PANTHER" id="PTHR19271">
    <property type="entry name" value="CYTOCHROME B"/>
    <property type="match status" value="1"/>
</dbReference>
<dbReference type="CDD" id="cd00290">
    <property type="entry name" value="cytochrome_b_C"/>
    <property type="match status" value="1"/>
</dbReference>
<evidence type="ECO:0000256" key="6">
    <source>
        <dbReference type="ARBA" id="ARBA00022617"/>
    </source>
</evidence>
<feature type="binding site" description="axial binding residue" evidence="19">
    <location>
        <position position="97"/>
    </location>
    <ligand>
        <name>heme b</name>
        <dbReference type="ChEBI" id="CHEBI:60344"/>
        <label>b566</label>
    </ligand>
    <ligandPart>
        <name>Fe</name>
        <dbReference type="ChEBI" id="CHEBI:18248"/>
    </ligandPart>
</feature>
<dbReference type="CDD" id="cd00284">
    <property type="entry name" value="Cytochrome_b_N"/>
    <property type="match status" value="1"/>
</dbReference>
<feature type="transmembrane region" description="Helical" evidence="20">
    <location>
        <begin position="145"/>
        <end position="166"/>
    </location>
</feature>
<reference evidence="24" key="3">
    <citation type="submission" date="2014-06" db="EMBL/GenBank/DDBJ databases">
        <title>Complete mitochondrial genome of Gadopsis marmoratus.</title>
        <authorList>
            <person name="Gan H.M."/>
            <person name="Tan M.H."/>
            <person name="Austin C.M."/>
        </authorList>
    </citation>
    <scope>NUCLEOTIDE SEQUENCE</scope>
    <source>
        <strain evidence="24">RBF569</strain>
    </source>
</reference>
<dbReference type="PROSITE" id="PS51003">
    <property type="entry name" value="CYTB_CTER"/>
    <property type="match status" value="1"/>
</dbReference>
<comment type="similarity">
    <text evidence="17 20">Belongs to the cytochrome b family.</text>
</comment>
<comment type="subcellular location">
    <subcellularLocation>
        <location evidence="2">Mitochondrion inner membrane</location>
        <topology evidence="2">Multi-pass membrane protein</topology>
    </subcellularLocation>
</comment>
<keyword evidence="5 20" id="KW-0813">Transport</keyword>
<evidence type="ECO:0000256" key="11">
    <source>
        <dbReference type="ARBA" id="ARBA00022982"/>
    </source>
</evidence>
<evidence type="ECO:0000313" key="23">
    <source>
        <dbReference type="EMBL" id="BAP40400.1"/>
    </source>
</evidence>
<feature type="binding site" evidence="18">
    <location>
        <position position="201"/>
    </location>
    <ligand>
        <name>a ubiquinone</name>
        <dbReference type="ChEBI" id="CHEBI:16389"/>
    </ligand>
</feature>
<dbReference type="FunFam" id="1.20.810.10:FF:000002">
    <property type="entry name" value="Cytochrome b"/>
    <property type="match status" value="1"/>
</dbReference>
<dbReference type="GO" id="GO:0045275">
    <property type="term" value="C:respiratory chain complex III"/>
    <property type="evidence" value="ECO:0007669"/>
    <property type="project" value="InterPro"/>
</dbReference>
<feature type="transmembrane region" description="Helical" evidence="20">
    <location>
        <begin position="77"/>
        <end position="98"/>
    </location>
</feature>
<dbReference type="InterPro" id="IPR027387">
    <property type="entry name" value="Cytb/b6-like_sf"/>
</dbReference>
<reference evidence="23" key="1">
    <citation type="journal article" date="2014" name="Gene">
        <title>Mitogenomic phylogeny of the Percichthyidae and Centrarchiformes (Percomorphaceae): comparison with recent nuclear gene-based studies and simultaneous analysis.</title>
        <authorList>
            <person name="Lavoue S."/>
            <person name="Nakayama K."/>
            <person name="Jerry D.R."/>
            <person name="Yamanoue Y."/>
            <person name="Yagishita N."/>
            <person name="Suzuki N."/>
            <person name="Nishida M."/>
            <person name="Miya M."/>
        </authorList>
    </citation>
    <scope>NUCLEOTIDE SEQUENCE</scope>
</reference>
<evidence type="ECO:0000256" key="19">
    <source>
        <dbReference type="PIRSR" id="PIRSR038885-2"/>
    </source>
</evidence>
<dbReference type="SUPFAM" id="SSF81342">
    <property type="entry name" value="Transmembrane di-heme cytochromes"/>
    <property type="match status" value="1"/>
</dbReference>
<organism evidence="24">
    <name type="scientific">Gadopsis marmoratus</name>
    <dbReference type="NCBI Taxonomy" id="135755"/>
    <lineage>
        <taxon>Eukaryota</taxon>
        <taxon>Metazoa</taxon>
        <taxon>Chordata</taxon>
        <taxon>Craniata</taxon>
        <taxon>Vertebrata</taxon>
        <taxon>Euteleostomi</taxon>
        <taxon>Actinopterygii</taxon>
        <taxon>Neopterygii</taxon>
        <taxon>Teleostei</taxon>
        <taxon>Neoteleostei</taxon>
        <taxon>Acanthomorphata</taxon>
        <taxon>Eupercaria</taxon>
        <taxon>Centrarchiformes</taxon>
        <taxon>Percichthyoidei</taxon>
        <taxon>Percichthyidae</taxon>
        <taxon>Gadopsis</taxon>
    </lineage>
</organism>
<evidence type="ECO:0000256" key="5">
    <source>
        <dbReference type="ARBA" id="ARBA00022448"/>
    </source>
</evidence>
<feature type="transmembrane region" description="Helical" evidence="20">
    <location>
        <begin position="178"/>
        <end position="199"/>
    </location>
</feature>
<evidence type="ECO:0000256" key="18">
    <source>
        <dbReference type="PIRSR" id="PIRSR038885-1"/>
    </source>
</evidence>
<dbReference type="GO" id="GO:0046872">
    <property type="term" value="F:metal ion binding"/>
    <property type="evidence" value="ECO:0007669"/>
    <property type="project" value="UniProtKB-UniRule"/>
</dbReference>
<dbReference type="InterPro" id="IPR016174">
    <property type="entry name" value="Di-haem_cyt_TM"/>
</dbReference>
<proteinExistence type="inferred from homology"/>
<dbReference type="PIRSF" id="PIRSF038885">
    <property type="entry name" value="COB"/>
    <property type="match status" value="1"/>
</dbReference>
<dbReference type="GO" id="GO:0005743">
    <property type="term" value="C:mitochondrial inner membrane"/>
    <property type="evidence" value="ECO:0007669"/>
    <property type="project" value="UniProtKB-SubCell"/>
</dbReference>
<dbReference type="InterPro" id="IPR048259">
    <property type="entry name" value="Cytochrome_b_N_euk/bac"/>
</dbReference>
<feature type="transmembrane region" description="Helical" evidence="20">
    <location>
        <begin position="229"/>
        <end position="250"/>
    </location>
</feature>
<keyword evidence="6 19" id="KW-0349">Heme</keyword>
<evidence type="ECO:0000256" key="13">
    <source>
        <dbReference type="ARBA" id="ARBA00023004"/>
    </source>
</evidence>
<keyword evidence="10" id="KW-0999">Mitochondrion inner membrane</keyword>
<dbReference type="Gene3D" id="1.20.810.10">
    <property type="entry name" value="Cytochrome Bc1 Complex, Chain C"/>
    <property type="match status" value="1"/>
</dbReference>
<comment type="cofactor">
    <cofactor evidence="20">
        <name>heme b</name>
        <dbReference type="ChEBI" id="CHEBI:60344"/>
    </cofactor>
    <text evidence="20">Binds 2 heme groups non-covalently.</text>
</comment>
<feature type="transmembrane region" description="Helical" evidence="20">
    <location>
        <begin position="113"/>
        <end position="133"/>
    </location>
</feature>
<accession>A0A068W6X9</accession>
<gene>
    <name evidence="24" type="primary">cob</name>
    <name evidence="23" type="synonym">Cyt b</name>
</gene>
<feature type="binding site" description="axial binding residue" evidence="19">
    <location>
        <position position="196"/>
    </location>
    <ligand>
        <name>heme b</name>
        <dbReference type="ChEBI" id="CHEBI:60344"/>
        <label>b566</label>
    </ligand>
    <ligandPart>
        <name>Fe</name>
        <dbReference type="ChEBI" id="CHEBI:18248"/>
    </ligandPart>
</feature>
<evidence type="ECO:0000313" key="24">
    <source>
        <dbReference type="EMBL" id="CDR98395.1"/>
    </source>
</evidence>
<dbReference type="GO" id="GO:0006122">
    <property type="term" value="P:mitochondrial electron transport, ubiquinol to cytochrome c"/>
    <property type="evidence" value="ECO:0007669"/>
    <property type="project" value="TreeGrafter"/>
</dbReference>
<comment type="cofactor">
    <cofactor evidence="19">
        <name>heme</name>
        <dbReference type="ChEBI" id="CHEBI:30413"/>
    </cofactor>
    <text evidence="19">Binds 2 heme groups non-covalently.</text>
</comment>
<dbReference type="PANTHER" id="PTHR19271:SF16">
    <property type="entry name" value="CYTOCHROME B"/>
    <property type="match status" value="1"/>
</dbReference>
<name>A0A068W6X9_9TELE</name>